<accession>A0ABP0BEE1</accession>
<keyword evidence="4" id="KW-1185">Reference proteome</keyword>
<dbReference type="Proteomes" id="UP001642405">
    <property type="component" value="Unassembled WGS sequence"/>
</dbReference>
<evidence type="ECO:0000313" key="3">
    <source>
        <dbReference type="EMBL" id="CAK7217998.1"/>
    </source>
</evidence>
<keyword evidence="2" id="KW-0812">Transmembrane</keyword>
<name>A0ABP0BEE1_9PEZI</name>
<gene>
    <name evidence="3" type="ORF">SCUCBS95973_003341</name>
</gene>
<proteinExistence type="predicted"/>
<protein>
    <recommendedName>
        <fullName evidence="5">Cholestenol delta-isomerase</fullName>
    </recommendedName>
</protein>
<dbReference type="PANTHER" id="PTHR37919">
    <property type="entry name" value="PROTEIN CBG05606"/>
    <property type="match status" value="1"/>
</dbReference>
<dbReference type="PANTHER" id="PTHR37919:SF2">
    <property type="entry name" value="EXPERA DOMAIN-CONTAINING PROTEIN"/>
    <property type="match status" value="1"/>
</dbReference>
<feature type="region of interest" description="Disordered" evidence="1">
    <location>
        <begin position="1"/>
        <end position="66"/>
    </location>
</feature>
<reference evidence="3 4" key="1">
    <citation type="submission" date="2024-01" db="EMBL/GenBank/DDBJ databases">
        <authorList>
            <person name="Allen C."/>
            <person name="Tagirdzhanova G."/>
        </authorList>
    </citation>
    <scope>NUCLEOTIDE SEQUENCE [LARGE SCALE GENOMIC DNA]</scope>
</reference>
<keyword evidence="2" id="KW-1133">Transmembrane helix</keyword>
<organism evidence="3 4">
    <name type="scientific">Sporothrix curviconia</name>
    <dbReference type="NCBI Taxonomy" id="1260050"/>
    <lineage>
        <taxon>Eukaryota</taxon>
        <taxon>Fungi</taxon>
        <taxon>Dikarya</taxon>
        <taxon>Ascomycota</taxon>
        <taxon>Pezizomycotina</taxon>
        <taxon>Sordariomycetes</taxon>
        <taxon>Sordariomycetidae</taxon>
        <taxon>Ophiostomatales</taxon>
        <taxon>Ophiostomataceae</taxon>
        <taxon>Sporothrix</taxon>
    </lineage>
</organism>
<feature type="compositionally biased region" description="Low complexity" evidence="1">
    <location>
        <begin position="57"/>
        <end position="66"/>
    </location>
</feature>
<dbReference type="EMBL" id="CAWUHB010000014">
    <property type="protein sequence ID" value="CAK7217998.1"/>
    <property type="molecule type" value="Genomic_DNA"/>
</dbReference>
<feature type="transmembrane region" description="Helical" evidence="2">
    <location>
        <begin position="238"/>
        <end position="257"/>
    </location>
</feature>
<feature type="transmembrane region" description="Helical" evidence="2">
    <location>
        <begin position="196"/>
        <end position="218"/>
    </location>
</feature>
<comment type="caution">
    <text evidence="3">The sequence shown here is derived from an EMBL/GenBank/DDBJ whole genome shotgun (WGS) entry which is preliminary data.</text>
</comment>
<keyword evidence="2" id="KW-0472">Membrane</keyword>
<evidence type="ECO:0008006" key="5">
    <source>
        <dbReference type="Google" id="ProtNLM"/>
    </source>
</evidence>
<feature type="transmembrane region" description="Helical" evidence="2">
    <location>
        <begin position="89"/>
        <end position="108"/>
    </location>
</feature>
<sequence>MVQTRSTSGVDVPATPSATGRPRSSGGGPGGATSALSTTRKTFGSVRSRKSTNGTGSRARSSSRSSRARRSSSVLAAASWVYVPDTVTLAWLAISLPLVLWDTGYVLGRPLTMPGGSLHWPLWTPYALYGEVDHIYGFKQWNARNGFTAAQATLNLVETLLYLGYVYLWQAQGQPVAGAGVWPAGSARKGLVGRTAGWAVLLAFSSAVMTLSKTVLYWLNEYYSDFDNIGHNDLYSLIFLWIIPNGAWLVLPTYMIYKIGGEIIDAIGSTANADVEE</sequence>
<evidence type="ECO:0000256" key="1">
    <source>
        <dbReference type="SAM" id="MobiDB-lite"/>
    </source>
</evidence>
<evidence type="ECO:0000313" key="4">
    <source>
        <dbReference type="Proteomes" id="UP001642405"/>
    </source>
</evidence>
<evidence type="ECO:0000256" key="2">
    <source>
        <dbReference type="SAM" id="Phobius"/>
    </source>
</evidence>